<evidence type="ECO:0000313" key="3">
    <source>
        <dbReference type="Proteomes" id="UP000661507"/>
    </source>
</evidence>
<sequence>MLLTAPQCRAARALLDWTQAELAHRAAVSPGTVRGFESSRHVLHRATLAAIRQALEAAGIVFLEPDAAGGEGVRRA</sequence>
<feature type="domain" description="HTH cro/C1-type" evidence="1">
    <location>
        <begin position="9"/>
        <end position="62"/>
    </location>
</feature>
<dbReference type="SUPFAM" id="SSF47413">
    <property type="entry name" value="lambda repressor-like DNA-binding domains"/>
    <property type="match status" value="1"/>
</dbReference>
<keyword evidence="3" id="KW-1185">Reference proteome</keyword>
<gene>
    <name evidence="2" type="ORF">GCM10011320_08570</name>
</gene>
<dbReference type="Gene3D" id="1.10.260.40">
    <property type="entry name" value="lambda repressor-like DNA-binding domains"/>
    <property type="match status" value="1"/>
</dbReference>
<dbReference type="InterPro" id="IPR001387">
    <property type="entry name" value="Cro/C1-type_HTH"/>
</dbReference>
<dbReference type="InterPro" id="IPR010982">
    <property type="entry name" value="Lambda_DNA-bd_dom_sf"/>
</dbReference>
<protein>
    <submittedName>
        <fullName evidence="2">Transcriptional regulator</fullName>
    </submittedName>
</protein>
<proteinExistence type="predicted"/>
<reference evidence="2" key="1">
    <citation type="journal article" date="2014" name="Int. J. Syst. Evol. Microbiol.">
        <title>Complete genome sequence of Corynebacterium casei LMG S-19264T (=DSM 44701T), isolated from a smear-ripened cheese.</title>
        <authorList>
            <consortium name="US DOE Joint Genome Institute (JGI-PGF)"/>
            <person name="Walter F."/>
            <person name="Albersmeier A."/>
            <person name="Kalinowski J."/>
            <person name="Ruckert C."/>
        </authorList>
    </citation>
    <scope>NUCLEOTIDE SEQUENCE</scope>
    <source>
        <strain evidence="2">CGMCC 1.3617</strain>
    </source>
</reference>
<evidence type="ECO:0000313" key="2">
    <source>
        <dbReference type="EMBL" id="GGJ03849.1"/>
    </source>
</evidence>
<reference evidence="2" key="2">
    <citation type="submission" date="2020-09" db="EMBL/GenBank/DDBJ databases">
        <authorList>
            <person name="Sun Q."/>
            <person name="Zhou Y."/>
        </authorList>
    </citation>
    <scope>NUCLEOTIDE SEQUENCE</scope>
    <source>
        <strain evidence="2">CGMCC 1.3617</strain>
    </source>
</reference>
<dbReference type="AlphaFoldDB" id="A0A917K9A3"/>
<name>A0A917K9A3_9PROT</name>
<dbReference type="CDD" id="cd00093">
    <property type="entry name" value="HTH_XRE"/>
    <property type="match status" value="1"/>
</dbReference>
<organism evidence="2 3">
    <name type="scientific">Neoroseomonas lacus</name>
    <dbReference type="NCBI Taxonomy" id="287609"/>
    <lineage>
        <taxon>Bacteria</taxon>
        <taxon>Pseudomonadati</taxon>
        <taxon>Pseudomonadota</taxon>
        <taxon>Alphaproteobacteria</taxon>
        <taxon>Acetobacterales</taxon>
        <taxon>Acetobacteraceae</taxon>
        <taxon>Neoroseomonas</taxon>
    </lineage>
</organism>
<dbReference type="GO" id="GO:0003677">
    <property type="term" value="F:DNA binding"/>
    <property type="evidence" value="ECO:0007669"/>
    <property type="project" value="InterPro"/>
</dbReference>
<dbReference type="Pfam" id="PF01381">
    <property type="entry name" value="HTH_3"/>
    <property type="match status" value="1"/>
</dbReference>
<comment type="caution">
    <text evidence="2">The sequence shown here is derived from an EMBL/GenBank/DDBJ whole genome shotgun (WGS) entry which is preliminary data.</text>
</comment>
<dbReference type="RefSeq" id="WP_188965695.1">
    <property type="nucleotide sequence ID" value="NZ_BMKW01000002.1"/>
</dbReference>
<evidence type="ECO:0000259" key="1">
    <source>
        <dbReference type="PROSITE" id="PS50943"/>
    </source>
</evidence>
<dbReference type="PROSITE" id="PS50943">
    <property type="entry name" value="HTH_CROC1"/>
    <property type="match status" value="1"/>
</dbReference>
<dbReference type="Proteomes" id="UP000661507">
    <property type="component" value="Unassembled WGS sequence"/>
</dbReference>
<dbReference type="EMBL" id="BMKW01000002">
    <property type="protein sequence ID" value="GGJ03849.1"/>
    <property type="molecule type" value="Genomic_DNA"/>
</dbReference>
<accession>A0A917K9A3</accession>